<gene>
    <name evidence="3" type="ORF">KSB_37650</name>
</gene>
<keyword evidence="2" id="KW-0472">Membrane</keyword>
<feature type="coiled-coil region" evidence="1">
    <location>
        <begin position="89"/>
        <end position="150"/>
    </location>
</feature>
<proteinExistence type="predicted"/>
<keyword evidence="2" id="KW-1133">Transmembrane helix</keyword>
<accession>A0ABQ3URF4</accession>
<dbReference type="EMBL" id="BNJG01000001">
    <property type="protein sequence ID" value="GHO55290.1"/>
    <property type="molecule type" value="Genomic_DNA"/>
</dbReference>
<evidence type="ECO:0000256" key="2">
    <source>
        <dbReference type="SAM" id="Phobius"/>
    </source>
</evidence>
<sequence>MNIDIKKIGNLDLTTAKTNLEEINEIIDKRIFSRSFYVLAGYDTLYDKVTFDVTEGRPEPHENLLHYWVFRAVPLLLDIKRQLIDHIGLLEEEAKIQDIKDVIKKVQDETVRLKLEDQLDDLQRQTQNQRAQAQEAIKQQESKQAEEEWRLTLRQRTAEVRELEWKLWRSFIERESVSTIIGALLLLIIVAALIIAMFNHVTSPEIINNAFLVILGYFFGQTVGKVEAKNKSDREKD</sequence>
<dbReference type="Proteomes" id="UP000654345">
    <property type="component" value="Unassembled WGS sequence"/>
</dbReference>
<feature type="transmembrane region" description="Helical" evidence="2">
    <location>
        <begin position="206"/>
        <end position="224"/>
    </location>
</feature>
<keyword evidence="1" id="KW-0175">Coiled coil</keyword>
<evidence type="ECO:0000313" key="3">
    <source>
        <dbReference type="EMBL" id="GHO55290.1"/>
    </source>
</evidence>
<name>A0ABQ3URF4_9CHLR</name>
<comment type="caution">
    <text evidence="3">The sequence shown here is derived from an EMBL/GenBank/DDBJ whole genome shotgun (WGS) entry which is preliminary data.</text>
</comment>
<keyword evidence="2" id="KW-0812">Transmembrane</keyword>
<protein>
    <submittedName>
        <fullName evidence="3">Uncharacterized protein</fullName>
    </submittedName>
</protein>
<reference evidence="3 4" key="1">
    <citation type="journal article" date="2021" name="Int. J. Syst. Evol. Microbiol.">
        <title>Reticulibacter mediterranei gen. nov., sp. nov., within the new family Reticulibacteraceae fam. nov., and Ktedonospora formicarum gen. nov., sp. nov., Ktedonobacter robiniae sp. nov., Dictyobacter formicarum sp. nov. and Dictyobacter arantiisoli sp. nov., belonging to the class Ktedonobacteria.</title>
        <authorList>
            <person name="Yabe S."/>
            <person name="Zheng Y."/>
            <person name="Wang C.M."/>
            <person name="Sakai Y."/>
            <person name="Abe K."/>
            <person name="Yokota A."/>
            <person name="Donadio S."/>
            <person name="Cavaletti L."/>
            <person name="Monciardini P."/>
        </authorList>
    </citation>
    <scope>NUCLEOTIDE SEQUENCE [LARGE SCALE GENOMIC DNA]</scope>
    <source>
        <strain evidence="3 4">SOSP1-30</strain>
    </source>
</reference>
<evidence type="ECO:0000256" key="1">
    <source>
        <dbReference type="SAM" id="Coils"/>
    </source>
</evidence>
<dbReference type="RefSeq" id="WP_201371896.1">
    <property type="nucleotide sequence ID" value="NZ_BNJG01000001.1"/>
</dbReference>
<evidence type="ECO:0000313" key="4">
    <source>
        <dbReference type="Proteomes" id="UP000654345"/>
    </source>
</evidence>
<organism evidence="3 4">
    <name type="scientific">Ktedonobacter robiniae</name>
    <dbReference type="NCBI Taxonomy" id="2778365"/>
    <lineage>
        <taxon>Bacteria</taxon>
        <taxon>Bacillati</taxon>
        <taxon>Chloroflexota</taxon>
        <taxon>Ktedonobacteria</taxon>
        <taxon>Ktedonobacterales</taxon>
        <taxon>Ktedonobacteraceae</taxon>
        <taxon>Ktedonobacter</taxon>
    </lineage>
</organism>
<feature type="transmembrane region" description="Helical" evidence="2">
    <location>
        <begin position="177"/>
        <end position="200"/>
    </location>
</feature>
<keyword evidence="4" id="KW-1185">Reference proteome</keyword>